<reference evidence="4" key="2">
    <citation type="submission" date="2017-02" db="UniProtKB">
        <authorList>
            <consortium name="WormBaseParasite"/>
        </authorList>
    </citation>
    <scope>IDENTIFICATION</scope>
</reference>
<dbReference type="PROSITE" id="PS50174">
    <property type="entry name" value="G_PATCH"/>
    <property type="match status" value="1"/>
</dbReference>
<dbReference type="PANTHER" id="PTHR13384">
    <property type="entry name" value="G PATCH DOMAIN-CONTAINING PROTEIN 1"/>
    <property type="match status" value="1"/>
</dbReference>
<dbReference type="AlphaFoldDB" id="A0A0K0D0Y3"/>
<dbReference type="WBParaSite" id="ACAC_0000372801-mRNA-1">
    <property type="protein sequence ID" value="ACAC_0000372801-mRNA-1"/>
    <property type="gene ID" value="ACAC_0000372801"/>
</dbReference>
<evidence type="ECO:0000256" key="1">
    <source>
        <dbReference type="ARBA" id="ARBA00008600"/>
    </source>
</evidence>
<dbReference type="GO" id="GO:0005634">
    <property type="term" value="C:nucleus"/>
    <property type="evidence" value="ECO:0007669"/>
    <property type="project" value="TreeGrafter"/>
</dbReference>
<accession>A0A0K0D0Y3</accession>
<evidence type="ECO:0000313" key="3">
    <source>
        <dbReference type="Proteomes" id="UP000035642"/>
    </source>
</evidence>
<dbReference type="InterPro" id="IPR011666">
    <property type="entry name" value="DUF1604"/>
</dbReference>
<dbReference type="Pfam" id="PF01585">
    <property type="entry name" value="G-patch"/>
    <property type="match status" value="1"/>
</dbReference>
<proteinExistence type="inferred from homology"/>
<comment type="similarity">
    <text evidence="1">Belongs to the GPATCH1 family.</text>
</comment>
<sequence length="442" mass="50231">MSSEELAVYGTEFEELEDEEKSAISRKPAGIQDQIVTDEQGRRRFHGAFTGGFSAGYYNTVGSKEGWTPQEFRSSRDQRAAKFQQRAEDLMDDEDLGEFGIGARRIRTAEDFTMERKAEKRMAWEHDVTSASNMVQHLETIIKPVRDSIGKRMLRAMGWREGRGVGLLTAKSKGKIDDVDAEQIKTTAPNGYDTATDDVLMTRLRSVEGVHGLGYEAMAVSSVLDEGYGLRASAFKTNTKSRGIRGQAFGVGAFEDEDENIYSNYDLNQFDFALDAPGTSGEGRPGVDCTFVVSNKRLNPRKFYAPPKLPPNFRPTHRPKPLDSAKLPSALQDAMKTLTAIQRAKLLGENRVSVMEIVIDKDRKRLEQHRSRWDQREKDDRVEFPDEPMKQTRFKDFLKYLRRGLVFPQPKELSVWEWESEKKEFEAKLTADERGMLPEVSF</sequence>
<dbReference type="STRING" id="6313.A0A0K0D0Y3"/>
<feature type="domain" description="G-patch" evidence="2">
    <location>
        <begin position="146"/>
        <end position="197"/>
    </location>
</feature>
<dbReference type="Proteomes" id="UP000035642">
    <property type="component" value="Unassembled WGS sequence"/>
</dbReference>
<dbReference type="InterPro" id="IPR000467">
    <property type="entry name" value="G_patch_dom"/>
</dbReference>
<organism evidence="3 4">
    <name type="scientific">Angiostrongylus cantonensis</name>
    <name type="common">Rat lungworm</name>
    <dbReference type="NCBI Taxonomy" id="6313"/>
    <lineage>
        <taxon>Eukaryota</taxon>
        <taxon>Metazoa</taxon>
        <taxon>Ecdysozoa</taxon>
        <taxon>Nematoda</taxon>
        <taxon>Chromadorea</taxon>
        <taxon>Rhabditida</taxon>
        <taxon>Rhabditina</taxon>
        <taxon>Rhabditomorpha</taxon>
        <taxon>Strongyloidea</taxon>
        <taxon>Metastrongylidae</taxon>
        <taxon>Angiostrongylus</taxon>
    </lineage>
</organism>
<evidence type="ECO:0000313" key="4">
    <source>
        <dbReference type="WBParaSite" id="ACAC_0000372801-mRNA-1"/>
    </source>
</evidence>
<dbReference type="Pfam" id="PF07713">
    <property type="entry name" value="DUF1604"/>
    <property type="match status" value="1"/>
</dbReference>
<evidence type="ECO:0000259" key="2">
    <source>
        <dbReference type="PROSITE" id="PS50174"/>
    </source>
</evidence>
<reference evidence="3" key="1">
    <citation type="submission" date="2012-09" db="EMBL/GenBank/DDBJ databases">
        <authorList>
            <person name="Martin A.A."/>
        </authorList>
    </citation>
    <scope>NUCLEOTIDE SEQUENCE</scope>
</reference>
<protein>
    <submittedName>
        <fullName evidence="4">G-patch domain-containing protein</fullName>
    </submittedName>
</protein>
<keyword evidence="3" id="KW-1185">Reference proteome</keyword>
<dbReference type="PANTHER" id="PTHR13384:SF19">
    <property type="entry name" value="G PATCH DOMAIN-CONTAINING PROTEIN 1"/>
    <property type="match status" value="1"/>
</dbReference>
<dbReference type="GO" id="GO:0006397">
    <property type="term" value="P:mRNA processing"/>
    <property type="evidence" value="ECO:0007669"/>
    <property type="project" value="InterPro"/>
</dbReference>
<dbReference type="SMART" id="SM00443">
    <property type="entry name" value="G_patch"/>
    <property type="match status" value="1"/>
</dbReference>
<dbReference type="GO" id="GO:0003723">
    <property type="term" value="F:RNA binding"/>
    <property type="evidence" value="ECO:0007669"/>
    <property type="project" value="TreeGrafter"/>
</dbReference>
<name>A0A0K0D0Y3_ANGCA</name>